<organism evidence="14 15">
    <name type="scientific">Pontibacterium sinense</name>
    <dbReference type="NCBI Taxonomy" id="2781979"/>
    <lineage>
        <taxon>Bacteria</taxon>
        <taxon>Pseudomonadati</taxon>
        <taxon>Pseudomonadota</taxon>
        <taxon>Gammaproteobacteria</taxon>
        <taxon>Oceanospirillales</taxon>
        <taxon>Oceanospirillaceae</taxon>
        <taxon>Pontibacterium</taxon>
    </lineage>
</organism>
<evidence type="ECO:0000259" key="13">
    <source>
        <dbReference type="SMART" id="SM00382"/>
    </source>
</evidence>
<evidence type="ECO:0000256" key="1">
    <source>
        <dbReference type="ARBA" id="ARBA00006360"/>
    </source>
</evidence>
<keyword evidence="9 11" id="KW-0239">DNA-directed DNA polymerase</keyword>
<dbReference type="PANTHER" id="PTHR11669">
    <property type="entry name" value="REPLICATION FACTOR C / DNA POLYMERASE III GAMMA-TAU SUBUNIT"/>
    <property type="match status" value="1"/>
</dbReference>
<dbReference type="NCBIfam" id="TIGR02397">
    <property type="entry name" value="dnaX_nterm"/>
    <property type="match status" value="1"/>
</dbReference>
<dbReference type="GO" id="GO:0003887">
    <property type="term" value="F:DNA-directed DNA polymerase activity"/>
    <property type="evidence" value="ECO:0007669"/>
    <property type="project" value="UniProtKB-KW"/>
</dbReference>
<dbReference type="Gene3D" id="3.30.300.150">
    <property type="entry name" value="DNA polymerase III, tau subunit, domain V"/>
    <property type="match status" value="1"/>
</dbReference>
<dbReference type="FunFam" id="1.20.272.10:FF:000003">
    <property type="entry name" value="DNA polymerase III subunit gamma/tau"/>
    <property type="match status" value="1"/>
</dbReference>
<dbReference type="Gene3D" id="3.40.50.300">
    <property type="entry name" value="P-loop containing nucleotide triphosphate hydrolases"/>
    <property type="match status" value="1"/>
</dbReference>
<dbReference type="EC" id="2.7.7.7" evidence="11"/>
<dbReference type="GO" id="GO:0005524">
    <property type="term" value="F:ATP binding"/>
    <property type="evidence" value="ECO:0007669"/>
    <property type="project" value="UniProtKB-KW"/>
</dbReference>
<dbReference type="PANTHER" id="PTHR11669:SF0">
    <property type="entry name" value="PROTEIN STICHEL-LIKE 2"/>
    <property type="match status" value="1"/>
</dbReference>
<keyword evidence="6 11" id="KW-0547">Nucleotide-binding</keyword>
<dbReference type="SUPFAM" id="SSF48019">
    <property type="entry name" value="post-AAA+ oligomerization domain-like"/>
    <property type="match status" value="1"/>
</dbReference>
<dbReference type="InterPro" id="IPR027417">
    <property type="entry name" value="P-loop_NTPase"/>
</dbReference>
<dbReference type="Pfam" id="PF12170">
    <property type="entry name" value="DNA_pol3_tau_5"/>
    <property type="match status" value="1"/>
</dbReference>
<dbReference type="GO" id="GO:0009360">
    <property type="term" value="C:DNA polymerase III complex"/>
    <property type="evidence" value="ECO:0007669"/>
    <property type="project" value="InterPro"/>
</dbReference>
<dbReference type="SMART" id="SM00382">
    <property type="entry name" value="AAA"/>
    <property type="match status" value="1"/>
</dbReference>
<feature type="domain" description="AAA+ ATPase" evidence="13">
    <location>
        <begin position="37"/>
        <end position="185"/>
    </location>
</feature>
<dbReference type="Pfam" id="PF12169">
    <property type="entry name" value="DNA_pol3_gamma3"/>
    <property type="match status" value="1"/>
</dbReference>
<dbReference type="InterPro" id="IPR008921">
    <property type="entry name" value="DNA_pol3_clamp-load_cplx_C"/>
</dbReference>
<dbReference type="AlphaFoldDB" id="A0A8J7KA43"/>
<dbReference type="InterPro" id="IPR003593">
    <property type="entry name" value="AAA+_ATPase"/>
</dbReference>
<evidence type="ECO:0000313" key="15">
    <source>
        <dbReference type="Proteomes" id="UP000640333"/>
    </source>
</evidence>
<evidence type="ECO:0000256" key="2">
    <source>
        <dbReference type="ARBA" id="ARBA00022679"/>
    </source>
</evidence>
<evidence type="ECO:0000256" key="10">
    <source>
        <dbReference type="ARBA" id="ARBA00049244"/>
    </source>
</evidence>
<dbReference type="InterPro" id="IPR001270">
    <property type="entry name" value="ClpA/B"/>
</dbReference>
<proteinExistence type="inferred from homology"/>
<dbReference type="GO" id="GO:0003677">
    <property type="term" value="F:DNA binding"/>
    <property type="evidence" value="ECO:0007669"/>
    <property type="project" value="InterPro"/>
</dbReference>
<dbReference type="SUPFAM" id="SSF52540">
    <property type="entry name" value="P-loop containing nucleoside triphosphate hydrolases"/>
    <property type="match status" value="1"/>
</dbReference>
<comment type="function">
    <text evidence="11">DNA polymerase III is a complex, multichain enzyme responsible for most of the replicative synthesis in bacteria. This DNA polymerase also exhibits 3' to 5' exonuclease activity.</text>
</comment>
<dbReference type="Proteomes" id="UP000640333">
    <property type="component" value="Unassembled WGS sequence"/>
</dbReference>
<evidence type="ECO:0000256" key="9">
    <source>
        <dbReference type="ARBA" id="ARBA00022932"/>
    </source>
</evidence>
<feature type="compositionally biased region" description="Pro residues" evidence="12">
    <location>
        <begin position="420"/>
        <end position="430"/>
    </location>
</feature>
<evidence type="ECO:0000256" key="6">
    <source>
        <dbReference type="ARBA" id="ARBA00022741"/>
    </source>
</evidence>
<feature type="region of interest" description="Disordered" evidence="12">
    <location>
        <begin position="390"/>
        <end position="498"/>
    </location>
</feature>
<evidence type="ECO:0000256" key="8">
    <source>
        <dbReference type="ARBA" id="ARBA00022840"/>
    </source>
</evidence>
<keyword evidence="7" id="KW-0862">Zinc</keyword>
<dbReference type="InterPro" id="IPR038249">
    <property type="entry name" value="PolIII_tau_V_sf"/>
</dbReference>
<keyword evidence="3 11" id="KW-0548">Nucleotidyltransferase</keyword>
<accession>A0A8J7KA43</accession>
<keyword evidence="2 11" id="KW-0808">Transferase</keyword>
<dbReference type="FunFam" id="1.10.8.60:FF:000013">
    <property type="entry name" value="DNA polymerase III subunit gamma/tau"/>
    <property type="match status" value="1"/>
</dbReference>
<comment type="caution">
    <text evidence="14">The sequence shown here is derived from an EMBL/GenBank/DDBJ whole genome shotgun (WGS) entry which is preliminary data.</text>
</comment>
<feature type="compositionally biased region" description="Pro residues" evidence="12">
    <location>
        <begin position="396"/>
        <end position="406"/>
    </location>
</feature>
<comment type="subunit">
    <text evidence="11">DNA polymerase III contains a core (composed of alpha, epsilon and theta chains) that associates with a tau subunit. This core dimerizes to form the POLIII' complex. PolIII' associates with the gamma complex (composed of gamma, delta, delta', psi and chi chains) and with the beta chain to form the complete DNA polymerase III complex.</text>
</comment>
<comment type="similarity">
    <text evidence="1 11">Belongs to the DnaX/STICHEL family.</text>
</comment>
<keyword evidence="4 11" id="KW-0235">DNA replication</keyword>
<keyword evidence="8 11" id="KW-0067">ATP-binding</keyword>
<keyword evidence="5" id="KW-0479">Metal-binding</keyword>
<dbReference type="Gene3D" id="1.10.8.60">
    <property type="match status" value="1"/>
</dbReference>
<dbReference type="InterPro" id="IPR012763">
    <property type="entry name" value="DNA_pol_III_sug/sutau_N"/>
</dbReference>
<evidence type="ECO:0000256" key="5">
    <source>
        <dbReference type="ARBA" id="ARBA00022723"/>
    </source>
</evidence>
<dbReference type="NCBIfam" id="NF004046">
    <property type="entry name" value="PRK05563.1"/>
    <property type="match status" value="1"/>
</dbReference>
<dbReference type="InterPro" id="IPR045085">
    <property type="entry name" value="HLD_clamp_pol_III_gamma_tau"/>
</dbReference>
<dbReference type="InterPro" id="IPR022754">
    <property type="entry name" value="DNA_pol_III_gamma-3"/>
</dbReference>
<feature type="compositionally biased region" description="Acidic residues" evidence="12">
    <location>
        <begin position="465"/>
        <end position="474"/>
    </location>
</feature>
<evidence type="ECO:0000256" key="4">
    <source>
        <dbReference type="ARBA" id="ARBA00022705"/>
    </source>
</evidence>
<dbReference type="PRINTS" id="PR00300">
    <property type="entry name" value="CLPPROTEASEA"/>
</dbReference>
<dbReference type="InterPro" id="IPR021029">
    <property type="entry name" value="DNA_pol_III_tau_dom-5"/>
</dbReference>
<dbReference type="Pfam" id="PF22608">
    <property type="entry name" value="DNAX_ATPase_lid"/>
    <property type="match status" value="1"/>
</dbReference>
<keyword evidence="15" id="KW-1185">Reference proteome</keyword>
<dbReference type="InterPro" id="IPR050238">
    <property type="entry name" value="DNA_Rep/Repair_Clamp_Loader"/>
</dbReference>
<gene>
    <name evidence="11 14" type="primary">dnaX</name>
    <name evidence="14" type="ORF">IOQ59_09850</name>
</gene>
<evidence type="ECO:0000256" key="3">
    <source>
        <dbReference type="ARBA" id="ARBA00022695"/>
    </source>
</evidence>
<dbReference type="FunFam" id="3.40.50.300:FF:000014">
    <property type="entry name" value="DNA polymerase III subunit gamma/tau"/>
    <property type="match status" value="1"/>
</dbReference>
<name>A0A8J7KA43_9GAMM</name>
<dbReference type="CDD" id="cd18137">
    <property type="entry name" value="HLD_clamp_pol_III_gamma_tau"/>
    <property type="match status" value="1"/>
</dbReference>
<protein>
    <recommendedName>
        <fullName evidence="11">DNA polymerase III subunit gamma/tau</fullName>
        <ecNumber evidence="11">2.7.7.7</ecNumber>
    </recommendedName>
</protein>
<evidence type="ECO:0000256" key="7">
    <source>
        <dbReference type="ARBA" id="ARBA00022833"/>
    </source>
</evidence>
<dbReference type="CDD" id="cd00009">
    <property type="entry name" value="AAA"/>
    <property type="match status" value="1"/>
</dbReference>
<evidence type="ECO:0000256" key="11">
    <source>
        <dbReference type="RuleBase" id="RU364063"/>
    </source>
</evidence>
<dbReference type="EMBL" id="JADEYS010000008">
    <property type="protein sequence ID" value="MBE9397561.1"/>
    <property type="molecule type" value="Genomic_DNA"/>
</dbReference>
<dbReference type="Gene3D" id="1.20.272.10">
    <property type="match status" value="1"/>
</dbReference>
<evidence type="ECO:0000256" key="12">
    <source>
        <dbReference type="SAM" id="MobiDB-lite"/>
    </source>
</evidence>
<evidence type="ECO:0000313" key="14">
    <source>
        <dbReference type="EMBL" id="MBE9397561.1"/>
    </source>
</evidence>
<dbReference type="NCBIfam" id="NF005942">
    <property type="entry name" value="PRK07994.1"/>
    <property type="match status" value="1"/>
</dbReference>
<reference evidence="14" key="1">
    <citation type="submission" date="2020-10" db="EMBL/GenBank/DDBJ databases">
        <title>Bacterium isolated from coastal waters sediment.</title>
        <authorList>
            <person name="Chen R.-J."/>
            <person name="Lu D.-C."/>
            <person name="Zhu K.-L."/>
            <person name="Du Z.-J."/>
        </authorList>
    </citation>
    <scope>NUCLEOTIDE SEQUENCE</scope>
    <source>
        <strain evidence="14">N1Y112</strain>
    </source>
</reference>
<dbReference type="RefSeq" id="WP_193953113.1">
    <property type="nucleotide sequence ID" value="NZ_JADEYS010000008.1"/>
</dbReference>
<dbReference type="Pfam" id="PF13177">
    <property type="entry name" value="DNA_pol3_delta2"/>
    <property type="match status" value="1"/>
</dbReference>
<sequence length="678" mass="73905">MSYQVLARKWRPKRFQEMVGQEHVLKALVNALDDDRLHHAYLFTGTRGVGKTSIARLFAKSLNCETGVSSSPCGECSACREIAEGRFVDLIEVDAASRTKVEDTRELLENVQYAPTHGRYKVYLIDEVHMLSTHSFNALLKTLEEPPPHVKFLLATTDPQKLPVTILSRCLQFNLKNMIPERIVDHLKFVLGEEAVPYEEPALWLLARSADGSMRDAMSLTDQAIAFGAGEINEADARAMLGTIDQRLVYRMLECLVEQDAQGLLDAVRDLAQFSPDYNTVLGDLISLLHRIAVGQALPSAVDNSMGDKELVQELAGRLRAEDLQLFYQIALMGRKDLPFVPDAREGLEMVLLRMLAFRPAGAAPSGPPAKLDSATSATLPAESVQPVAPVTAAQPPSPIAAPAPAPAVEAKPEPEPIQRPEPNAQPQPQPVQQAPAPQAPAPVMPNTAPDMAPAPPVHSMDDIPPWEDADIPADDYAGGHQDLPSGAPETPPGKKSEPELIAAPREAASAPVPAIAAEAAPNVVQSAAEVPAQNLKIAQDLGDLPTQLVDLKEDHWARLATSIGLAGMTASLANNLSLEQVSDATLVFHYTPEQKTLLNDVQRNRITDALNNYFAVLVEVEFKQDTQSRETPSLYQIRKRKERLALAVESIQNDETVHRLQEHFDAEIDLASVEPID</sequence>
<dbReference type="GO" id="GO:0046872">
    <property type="term" value="F:metal ion binding"/>
    <property type="evidence" value="ECO:0007669"/>
    <property type="project" value="UniProtKB-KW"/>
</dbReference>
<comment type="catalytic activity">
    <reaction evidence="10 11">
        <text>DNA(n) + a 2'-deoxyribonucleoside 5'-triphosphate = DNA(n+1) + diphosphate</text>
        <dbReference type="Rhea" id="RHEA:22508"/>
        <dbReference type="Rhea" id="RHEA-COMP:17339"/>
        <dbReference type="Rhea" id="RHEA-COMP:17340"/>
        <dbReference type="ChEBI" id="CHEBI:33019"/>
        <dbReference type="ChEBI" id="CHEBI:61560"/>
        <dbReference type="ChEBI" id="CHEBI:173112"/>
        <dbReference type="EC" id="2.7.7.7"/>
    </reaction>
</comment>
<dbReference type="GO" id="GO:0006261">
    <property type="term" value="P:DNA-templated DNA replication"/>
    <property type="evidence" value="ECO:0007669"/>
    <property type="project" value="TreeGrafter"/>
</dbReference>